<dbReference type="PANTHER" id="PTHR34502">
    <property type="entry name" value="DUF6594 DOMAIN-CONTAINING PROTEIN-RELATED"/>
    <property type="match status" value="1"/>
</dbReference>
<reference evidence="3" key="1">
    <citation type="submission" date="2020-04" db="EMBL/GenBank/DDBJ databases">
        <title>Genome Assembly and Annotation of Botryosphaeria dothidea sdau 11-99, a Latent Pathogen of Apple Fruit Ring Rot in China.</title>
        <authorList>
            <person name="Yu C."/>
            <person name="Diao Y."/>
            <person name="Lu Q."/>
            <person name="Zhao J."/>
            <person name="Cui S."/>
            <person name="Peng C."/>
            <person name="He B."/>
            <person name="Liu H."/>
        </authorList>
    </citation>
    <scope>NUCLEOTIDE SEQUENCE [LARGE SCALE GENOMIC DNA]</scope>
    <source>
        <strain evidence="3">Sdau11-99</strain>
    </source>
</reference>
<dbReference type="AlphaFoldDB" id="A0A8H4IYJ4"/>
<sequence length="177" mass="20023">MGIFRAYQSVRIWLDNYRPITEKEAQIFNMKEDLVTLDQERQWAKFDGLLTKFMMKFPYMQKWLTTPELQAKTGEPHIKLVHNPYAQTIASFILTFVLCLLLAAPIVVMYILNVSNSSWAVAASLVVLVAFVLLFNLAMMLFTNAGRNEMFAASAAYCAVLVVFISNFASNFCTPGA</sequence>
<keyword evidence="4" id="KW-1185">Reference proteome</keyword>
<keyword evidence="1" id="KW-0472">Membrane</keyword>
<dbReference type="OrthoDB" id="3533814at2759"/>
<proteinExistence type="predicted"/>
<keyword evidence="1" id="KW-1133">Transmembrane helix</keyword>
<feature type="transmembrane region" description="Helical" evidence="1">
    <location>
        <begin position="118"/>
        <end position="138"/>
    </location>
</feature>
<organism evidence="3 4">
    <name type="scientific">Botryosphaeria dothidea</name>
    <dbReference type="NCBI Taxonomy" id="55169"/>
    <lineage>
        <taxon>Eukaryota</taxon>
        <taxon>Fungi</taxon>
        <taxon>Dikarya</taxon>
        <taxon>Ascomycota</taxon>
        <taxon>Pezizomycotina</taxon>
        <taxon>Dothideomycetes</taxon>
        <taxon>Dothideomycetes incertae sedis</taxon>
        <taxon>Botryosphaeriales</taxon>
        <taxon>Botryosphaeriaceae</taxon>
        <taxon>Botryosphaeria</taxon>
    </lineage>
</organism>
<comment type="caution">
    <text evidence="3">The sequence shown here is derived from an EMBL/GenBank/DDBJ whole genome shotgun (WGS) entry which is preliminary data.</text>
</comment>
<dbReference type="InterPro" id="IPR046529">
    <property type="entry name" value="DUF6594"/>
</dbReference>
<evidence type="ECO:0000313" key="4">
    <source>
        <dbReference type="Proteomes" id="UP000572817"/>
    </source>
</evidence>
<feature type="transmembrane region" description="Helical" evidence="1">
    <location>
        <begin position="150"/>
        <end position="169"/>
    </location>
</feature>
<feature type="transmembrane region" description="Helical" evidence="1">
    <location>
        <begin position="89"/>
        <end position="112"/>
    </location>
</feature>
<gene>
    <name evidence="3" type="ORF">GTA08_BOTSDO01830</name>
</gene>
<dbReference type="Proteomes" id="UP000572817">
    <property type="component" value="Unassembled WGS sequence"/>
</dbReference>
<dbReference type="Pfam" id="PF20237">
    <property type="entry name" value="DUF6594"/>
    <property type="match status" value="1"/>
</dbReference>
<evidence type="ECO:0000259" key="2">
    <source>
        <dbReference type="Pfam" id="PF20237"/>
    </source>
</evidence>
<protein>
    <recommendedName>
        <fullName evidence="2">DUF6594 domain-containing protein</fullName>
    </recommendedName>
</protein>
<keyword evidence="1" id="KW-0812">Transmembrane</keyword>
<accession>A0A8H4IYJ4</accession>
<evidence type="ECO:0000256" key="1">
    <source>
        <dbReference type="SAM" id="Phobius"/>
    </source>
</evidence>
<dbReference type="PANTHER" id="PTHR34502:SF3">
    <property type="entry name" value="DUF6594 DOMAIN-CONTAINING PROTEIN"/>
    <property type="match status" value="1"/>
</dbReference>
<dbReference type="EMBL" id="WWBZ02000016">
    <property type="protein sequence ID" value="KAF4309572.1"/>
    <property type="molecule type" value="Genomic_DNA"/>
</dbReference>
<feature type="domain" description="DUF6594" evidence="2">
    <location>
        <begin position="5"/>
        <end position="162"/>
    </location>
</feature>
<evidence type="ECO:0000313" key="3">
    <source>
        <dbReference type="EMBL" id="KAF4309572.1"/>
    </source>
</evidence>
<name>A0A8H4IYJ4_9PEZI</name>